<dbReference type="NCBIfam" id="TIGR02532">
    <property type="entry name" value="IV_pilin_GFxxxE"/>
    <property type="match status" value="1"/>
</dbReference>
<dbReference type="RefSeq" id="WP_113880449.1">
    <property type="nucleotide sequence ID" value="NZ_QNSA01000010.1"/>
</dbReference>
<evidence type="ECO:0000256" key="4">
    <source>
        <dbReference type="ARBA" id="ARBA00022481"/>
    </source>
</evidence>
<evidence type="ECO:0000313" key="14">
    <source>
        <dbReference type="EMBL" id="RCW31762.1"/>
    </source>
</evidence>
<dbReference type="EMBL" id="QNSA01000010">
    <property type="protein sequence ID" value="RBP70377.1"/>
    <property type="molecule type" value="Genomic_DNA"/>
</dbReference>
<evidence type="ECO:0000256" key="1">
    <source>
        <dbReference type="ARBA" id="ARBA00004377"/>
    </source>
</evidence>
<sequence length="180" mass="19347">MDANRHCGLSLLELIIAISILAILLSISAPSLSNIISKSELSATTDLIRATVALTRGEAIKRGHRVAACLGGNALQCNPADPRSLIVFNDSDRSSNPTHQRDIIRILRIDVEKVKVSYNRPLLAFSATGTSAGTNGTFTICHRNRQGRMLVISTLGRVREAVDYDGDGLVEKTPGNPVNC</sequence>
<keyword evidence="4" id="KW-0488">Methylation</keyword>
<comment type="subcellular location">
    <subcellularLocation>
        <location evidence="1">Cell inner membrane</location>
        <topology evidence="1">Single-pass membrane protein</topology>
    </subcellularLocation>
</comment>
<comment type="caution">
    <text evidence="14">The sequence shown here is derived from an EMBL/GenBank/DDBJ whole genome shotgun (WGS) entry which is preliminary data.</text>
</comment>
<keyword evidence="5" id="KW-0997">Cell inner membrane</keyword>
<evidence type="ECO:0000256" key="9">
    <source>
        <dbReference type="ARBA" id="ARBA00025772"/>
    </source>
</evidence>
<proteinExistence type="inferred from homology"/>
<evidence type="ECO:0000256" key="8">
    <source>
        <dbReference type="ARBA" id="ARBA00023136"/>
    </source>
</evidence>
<keyword evidence="7 11" id="KW-1133">Transmembrane helix</keyword>
<evidence type="ECO:0000256" key="3">
    <source>
        <dbReference type="ARBA" id="ARBA00022475"/>
    </source>
</evidence>
<feature type="domain" description="General secretion pathway GspH" evidence="12">
    <location>
        <begin position="46"/>
        <end position="156"/>
    </location>
</feature>
<dbReference type="InterPro" id="IPR045584">
    <property type="entry name" value="Pilin-like"/>
</dbReference>
<evidence type="ECO:0000256" key="6">
    <source>
        <dbReference type="ARBA" id="ARBA00022692"/>
    </source>
</evidence>
<dbReference type="GO" id="GO:0005886">
    <property type="term" value="C:plasma membrane"/>
    <property type="evidence" value="ECO:0007669"/>
    <property type="project" value="UniProtKB-SubCell"/>
</dbReference>
<dbReference type="Pfam" id="PF12019">
    <property type="entry name" value="GspH"/>
    <property type="match status" value="1"/>
</dbReference>
<evidence type="ECO:0000313" key="15">
    <source>
        <dbReference type="Proteomes" id="UP000252795"/>
    </source>
</evidence>
<dbReference type="SUPFAM" id="SSF54523">
    <property type="entry name" value="Pili subunits"/>
    <property type="match status" value="1"/>
</dbReference>
<dbReference type="InterPro" id="IPR022346">
    <property type="entry name" value="T2SS_GspH"/>
</dbReference>
<evidence type="ECO:0000313" key="13">
    <source>
        <dbReference type="EMBL" id="RBP70377.1"/>
    </source>
</evidence>
<evidence type="ECO:0000256" key="7">
    <source>
        <dbReference type="ARBA" id="ARBA00022989"/>
    </source>
</evidence>
<dbReference type="Proteomes" id="UP000253065">
    <property type="component" value="Unassembled WGS sequence"/>
</dbReference>
<dbReference type="Gene3D" id="3.55.40.10">
    <property type="entry name" value="minor pseudopilin epsh domain"/>
    <property type="match status" value="1"/>
</dbReference>
<reference evidence="14 15" key="1">
    <citation type="submission" date="2018-07" db="EMBL/GenBank/DDBJ databases">
        <title>Freshwater and sediment microbial communities from various areas in North America, analyzing microbe dynamics in response to fracking.</title>
        <authorList>
            <person name="Lamendella R."/>
        </authorList>
    </citation>
    <scope>NUCLEOTIDE SEQUENCE [LARGE SCALE GENOMIC DNA]</scope>
    <source>
        <strain evidence="14 15">114E</strain>
        <strain evidence="13 16">114E_o</strain>
    </source>
</reference>
<protein>
    <recommendedName>
        <fullName evidence="2">Type II secretion system protein H</fullName>
    </recommendedName>
    <alternativeName>
        <fullName evidence="10">General secretion pathway protein H</fullName>
    </alternativeName>
</protein>
<comment type="similarity">
    <text evidence="9">Belongs to the GSP H family.</text>
</comment>
<evidence type="ECO:0000256" key="2">
    <source>
        <dbReference type="ARBA" id="ARBA00021549"/>
    </source>
</evidence>
<gene>
    <name evidence="14" type="ORF">DET51_11015</name>
    <name evidence="13" type="ORF">DET64_11015</name>
</gene>
<evidence type="ECO:0000313" key="16">
    <source>
        <dbReference type="Proteomes" id="UP000253065"/>
    </source>
</evidence>
<feature type="transmembrane region" description="Helical" evidence="11">
    <location>
        <begin position="12"/>
        <end position="32"/>
    </location>
</feature>
<keyword evidence="16" id="KW-1185">Reference proteome</keyword>
<evidence type="ECO:0000259" key="12">
    <source>
        <dbReference type="Pfam" id="PF12019"/>
    </source>
</evidence>
<evidence type="ECO:0000256" key="11">
    <source>
        <dbReference type="SAM" id="Phobius"/>
    </source>
</evidence>
<dbReference type="InterPro" id="IPR012902">
    <property type="entry name" value="N_methyl_site"/>
</dbReference>
<evidence type="ECO:0000256" key="10">
    <source>
        <dbReference type="ARBA" id="ARBA00030775"/>
    </source>
</evidence>
<evidence type="ECO:0000256" key="5">
    <source>
        <dbReference type="ARBA" id="ARBA00022519"/>
    </source>
</evidence>
<organism evidence="14 15">
    <name type="scientific">Marinobacter nauticus</name>
    <name type="common">Marinobacter hydrocarbonoclasticus</name>
    <name type="synonym">Marinobacter aquaeolei</name>
    <dbReference type="NCBI Taxonomy" id="2743"/>
    <lineage>
        <taxon>Bacteria</taxon>
        <taxon>Pseudomonadati</taxon>
        <taxon>Pseudomonadota</taxon>
        <taxon>Gammaproteobacteria</taxon>
        <taxon>Pseudomonadales</taxon>
        <taxon>Marinobacteraceae</taxon>
        <taxon>Marinobacter</taxon>
    </lineage>
</organism>
<keyword evidence="8 11" id="KW-0472">Membrane</keyword>
<dbReference type="GO" id="GO:0015627">
    <property type="term" value="C:type II protein secretion system complex"/>
    <property type="evidence" value="ECO:0007669"/>
    <property type="project" value="InterPro"/>
</dbReference>
<name>A0A368USL2_MARNT</name>
<dbReference type="EMBL" id="QPJB01000010">
    <property type="protein sequence ID" value="RCW31762.1"/>
    <property type="molecule type" value="Genomic_DNA"/>
</dbReference>
<dbReference type="GO" id="GO:0015628">
    <property type="term" value="P:protein secretion by the type II secretion system"/>
    <property type="evidence" value="ECO:0007669"/>
    <property type="project" value="InterPro"/>
</dbReference>
<keyword evidence="3" id="KW-1003">Cell membrane</keyword>
<dbReference type="Proteomes" id="UP000252795">
    <property type="component" value="Unassembled WGS sequence"/>
</dbReference>
<accession>A0A368USL2</accession>
<keyword evidence="6 11" id="KW-0812">Transmembrane</keyword>
<dbReference type="AlphaFoldDB" id="A0A368USL2"/>
<dbReference type="Pfam" id="PF07963">
    <property type="entry name" value="N_methyl"/>
    <property type="match status" value="1"/>
</dbReference>